<dbReference type="InterPro" id="IPR039460">
    <property type="entry name" value="SUPT7L/Spt7"/>
</dbReference>
<accession>A0A9R1SW12</accession>
<dbReference type="PANTHER" id="PTHR28598:SF1">
    <property type="entry name" value="STAGA COMPLEX 65 SUBUNIT GAMMA"/>
    <property type="match status" value="1"/>
</dbReference>
<reference evidence="3" key="1">
    <citation type="submission" date="2025-08" db="UniProtKB">
        <authorList>
            <consortium name="RefSeq"/>
        </authorList>
    </citation>
    <scope>IDENTIFICATION</scope>
    <source>
        <strain evidence="3">USDA-PBARC FA_bdor</strain>
        <tissue evidence="3">Whole organism</tissue>
    </source>
</reference>
<dbReference type="AlphaFoldDB" id="A0A9R1SW12"/>
<evidence type="ECO:0008006" key="4">
    <source>
        <dbReference type="Google" id="ProtNLM"/>
    </source>
</evidence>
<protein>
    <recommendedName>
        <fullName evidence="4">STAGA complex 65 subunit gamma-like</fullName>
    </recommendedName>
</protein>
<dbReference type="GeneID" id="105263582"/>
<dbReference type="CDD" id="cd06847">
    <property type="entry name" value="HFD_SUPT7L"/>
    <property type="match status" value="1"/>
</dbReference>
<dbReference type="Gene3D" id="1.10.20.10">
    <property type="entry name" value="Histone, subunit A"/>
    <property type="match status" value="1"/>
</dbReference>
<dbReference type="OrthoDB" id="6021257at2759"/>
<gene>
    <name evidence="3" type="primary">LOC105263582</name>
</gene>
<dbReference type="InterPro" id="IPR009072">
    <property type="entry name" value="Histone-fold"/>
</dbReference>
<organism evidence="2 3">
    <name type="scientific">Fopius arisanus</name>
    <dbReference type="NCBI Taxonomy" id="64838"/>
    <lineage>
        <taxon>Eukaryota</taxon>
        <taxon>Metazoa</taxon>
        <taxon>Ecdysozoa</taxon>
        <taxon>Arthropoda</taxon>
        <taxon>Hexapoda</taxon>
        <taxon>Insecta</taxon>
        <taxon>Pterygota</taxon>
        <taxon>Neoptera</taxon>
        <taxon>Endopterygota</taxon>
        <taxon>Hymenoptera</taxon>
        <taxon>Apocrita</taxon>
        <taxon>Ichneumonoidea</taxon>
        <taxon>Braconidae</taxon>
        <taxon>Opiinae</taxon>
        <taxon>Fopius</taxon>
    </lineage>
</organism>
<dbReference type="RefSeq" id="XP_011298170.1">
    <property type="nucleotide sequence ID" value="XM_011299868.1"/>
</dbReference>
<proteinExistence type="predicted"/>
<evidence type="ECO:0000313" key="2">
    <source>
        <dbReference type="Proteomes" id="UP000694866"/>
    </source>
</evidence>
<sequence length="298" mass="33883">MKSSKNISSGGHWGELPARETHKQEVITPDIIENIWRQVLDDSNGTDCDYQTERQTEFIQLPMDNPHVLNTIQLHGQLRSMDEGTLIRGVSEVDEQDYPQMKKPTNPFNFLSPRPEKAELKSVSTVHHLKPATARNLLKHSVIVLSAHLGYQTASDVAIEILTDVADHFLRKMTLLLKVASEQSEHGFPDDMERVLVETGIGGVVDLHDYYQNYVIRHEKEIKSQVEVGMEEQREMELSASVNMELDEAVNKIQFEELDEFGNTFREAPTLQLLDPDMGFPLSLDAGFHILQSLEHDE</sequence>
<dbReference type="PANTHER" id="PTHR28598">
    <property type="entry name" value="STAGA COMPLEX 65 SUBUNIT GAMMA"/>
    <property type="match status" value="1"/>
</dbReference>
<dbReference type="GO" id="GO:0046982">
    <property type="term" value="F:protein heterodimerization activity"/>
    <property type="evidence" value="ECO:0007669"/>
    <property type="project" value="InterPro"/>
</dbReference>
<dbReference type="Proteomes" id="UP000694866">
    <property type="component" value="Unplaced"/>
</dbReference>
<name>A0A9R1SW12_9HYME</name>
<feature type="region of interest" description="Disordered" evidence="1">
    <location>
        <begin position="1"/>
        <end position="21"/>
    </location>
</feature>
<evidence type="ECO:0000313" key="3">
    <source>
        <dbReference type="RefSeq" id="XP_011298170.1"/>
    </source>
</evidence>
<dbReference type="GO" id="GO:0003713">
    <property type="term" value="F:transcription coactivator activity"/>
    <property type="evidence" value="ECO:0007669"/>
    <property type="project" value="TreeGrafter"/>
</dbReference>
<keyword evidence="2" id="KW-1185">Reference proteome</keyword>
<evidence type="ECO:0000256" key="1">
    <source>
        <dbReference type="SAM" id="MobiDB-lite"/>
    </source>
</evidence>
<dbReference type="KEGG" id="fas:105263582"/>
<dbReference type="GO" id="GO:0000124">
    <property type="term" value="C:SAGA complex"/>
    <property type="evidence" value="ECO:0007669"/>
    <property type="project" value="InterPro"/>
</dbReference>